<feature type="region of interest" description="Disordered" evidence="1">
    <location>
        <begin position="481"/>
        <end position="552"/>
    </location>
</feature>
<dbReference type="SUPFAM" id="SSF81995">
    <property type="entry name" value="beta-sandwich domain of Sec23/24"/>
    <property type="match status" value="1"/>
</dbReference>
<gene>
    <name evidence="2" type="ORF">PGLA2088_LOCUS44040</name>
</gene>
<protein>
    <submittedName>
        <fullName evidence="2">Uncharacterized protein</fullName>
    </submittedName>
</protein>
<feature type="compositionally biased region" description="Low complexity" evidence="1">
    <location>
        <begin position="210"/>
        <end position="227"/>
    </location>
</feature>
<dbReference type="EMBL" id="CAJNNW010035022">
    <property type="protein sequence ID" value="CAE8725231.1"/>
    <property type="molecule type" value="Genomic_DNA"/>
</dbReference>
<feature type="non-terminal residue" evidence="2">
    <location>
        <position position="823"/>
    </location>
</feature>
<feature type="compositionally biased region" description="Low complexity" evidence="1">
    <location>
        <begin position="323"/>
        <end position="332"/>
    </location>
</feature>
<comment type="caution">
    <text evidence="2">The sequence shown here is derived from an EMBL/GenBank/DDBJ whole genome shotgun (WGS) entry which is preliminary data.</text>
</comment>
<feature type="compositionally biased region" description="Low complexity" evidence="1">
    <location>
        <begin position="89"/>
        <end position="103"/>
    </location>
</feature>
<evidence type="ECO:0000313" key="2">
    <source>
        <dbReference type="EMBL" id="CAE8725231.1"/>
    </source>
</evidence>
<name>A0A813LDW1_POLGL</name>
<organism evidence="2 3">
    <name type="scientific">Polarella glacialis</name>
    <name type="common">Dinoflagellate</name>
    <dbReference type="NCBI Taxonomy" id="89957"/>
    <lineage>
        <taxon>Eukaryota</taxon>
        <taxon>Sar</taxon>
        <taxon>Alveolata</taxon>
        <taxon>Dinophyceae</taxon>
        <taxon>Suessiales</taxon>
        <taxon>Suessiaceae</taxon>
        <taxon>Polarella</taxon>
    </lineage>
</organism>
<reference evidence="2" key="1">
    <citation type="submission" date="2021-02" db="EMBL/GenBank/DDBJ databases">
        <authorList>
            <person name="Dougan E. K."/>
            <person name="Rhodes N."/>
            <person name="Thang M."/>
            <person name="Chan C."/>
        </authorList>
    </citation>
    <scope>NUCLEOTIDE SEQUENCE</scope>
</reference>
<feature type="compositionally biased region" description="Low complexity" evidence="1">
    <location>
        <begin position="491"/>
        <end position="513"/>
    </location>
</feature>
<sequence length="823" mass="83802">MHMRRSGGAAQAKDLPSGHPARPIGGAGSEHHHHQQQQQQQQQQEKQQQQQQQYQQQQQQSGAENRVPRWTGPSTGAQDQGANIRRSSGGTVYVAGGTVYAGAPKGTILRADDGKAPPRSRSRTPRGSDQSSGDNVGGSGHRQAPNPPISWEASGGAVKADSVASSSRGRRLPAEASAPAASAASAAWASASAPSAPQSRSLNLYGPSKNNTSNNNSNNNNNDDSANVLLRQSPGPGPGERSLTGAEAGRAWRPEPPTRPVPGSTRSRVVDTAKELEKLRVQLAKLQRGREVVPPAAGSPGNNSGVDQAVRPAVDNLSHGRGSKAASPVVPAAAGSNSGPGVSKAPAMAALPLTASSALAVGGSKVTLTLATPPLTASSALAVSGSKALLLPTAAHGKMVPVESKAAPSPRSGPGVKRPLAGSQALSEAIMAAAAKLCRGSKAASPVVPAAAGSNSGPGVSKVTLTSAAPPLTASSALAVSGSKAPPLTPAPAGSSKAPPAGPAAFATNPAGGCKAEAHHHLLPPPPPKSSSTKRPVFAGRQPESRVSRSSVEDAVLPSQWALQPLTVAVAQKAEDVASVAAKSNSYKDEGVEEEVLLLDVPAYLSQSFEALRPLLLATPGIRHLRFAQPVGDTVSPWRAEIVGSGPSLEQAHDAIELSLGSEVQLIGYEAGPRGSQAEAPAGTCSIQVQGLQETMGEGGSCAALMACGPVLWWARGAGATSHCVVATPEAAWLAKMLLHGRAASRLVPEEAAGYKIARWLEDRRCELRPVVGHKNGEFGDEEAHLNNQLLSSAAAVAAKARLAQLMGALAAADAMDDERAAA</sequence>
<accession>A0A813LDW1</accession>
<dbReference type="AlphaFoldDB" id="A0A813LDW1"/>
<evidence type="ECO:0000313" key="3">
    <source>
        <dbReference type="Proteomes" id="UP000626109"/>
    </source>
</evidence>
<feature type="region of interest" description="Disordered" evidence="1">
    <location>
        <begin position="1"/>
        <end position="270"/>
    </location>
</feature>
<feature type="compositionally biased region" description="Low complexity" evidence="1">
    <location>
        <begin position="36"/>
        <end position="60"/>
    </location>
</feature>
<dbReference type="Proteomes" id="UP000626109">
    <property type="component" value="Unassembled WGS sequence"/>
</dbReference>
<proteinExistence type="predicted"/>
<feature type="compositionally biased region" description="Low complexity" evidence="1">
    <location>
        <begin position="174"/>
        <end position="197"/>
    </location>
</feature>
<feature type="region of interest" description="Disordered" evidence="1">
    <location>
        <begin position="287"/>
        <end position="332"/>
    </location>
</feature>
<feature type="compositionally biased region" description="Polar residues" evidence="1">
    <location>
        <begin position="72"/>
        <end position="88"/>
    </location>
</feature>
<evidence type="ECO:0000256" key="1">
    <source>
        <dbReference type="SAM" id="MobiDB-lite"/>
    </source>
</evidence>